<feature type="signal peptide" evidence="1">
    <location>
        <begin position="1"/>
        <end position="21"/>
    </location>
</feature>
<keyword evidence="3" id="KW-1185">Reference proteome</keyword>
<dbReference type="STRING" id="1122209.SAMN02745752_02472"/>
<protein>
    <submittedName>
        <fullName evidence="2">Outer membrane protein</fullName>
    </submittedName>
</protein>
<evidence type="ECO:0000313" key="3">
    <source>
        <dbReference type="Proteomes" id="UP000182350"/>
    </source>
</evidence>
<name>A0A1K1YYP7_9GAMM</name>
<evidence type="ECO:0000313" key="2">
    <source>
        <dbReference type="EMBL" id="SFX66935.1"/>
    </source>
</evidence>
<proteinExistence type="predicted"/>
<dbReference type="RefSeq" id="WP_072326797.1">
    <property type="nucleotide sequence ID" value="NZ_FPJW01000009.1"/>
</dbReference>
<gene>
    <name evidence="2" type="ORF">SAMN02745752_02472</name>
</gene>
<dbReference type="OrthoDB" id="6708408at2"/>
<dbReference type="Proteomes" id="UP000182350">
    <property type="component" value="Unassembled WGS sequence"/>
</dbReference>
<dbReference type="AlphaFoldDB" id="A0A1K1YYP7"/>
<evidence type="ECO:0000256" key="1">
    <source>
        <dbReference type="SAM" id="SignalP"/>
    </source>
</evidence>
<dbReference type="InterPro" id="IPR026387">
    <property type="entry name" value="OMP_w_GlyGly"/>
</dbReference>
<organism evidence="2 3">
    <name type="scientific">Marinospirillum alkaliphilum DSM 21637</name>
    <dbReference type="NCBI Taxonomy" id="1122209"/>
    <lineage>
        <taxon>Bacteria</taxon>
        <taxon>Pseudomonadati</taxon>
        <taxon>Pseudomonadota</taxon>
        <taxon>Gammaproteobacteria</taxon>
        <taxon>Oceanospirillales</taxon>
        <taxon>Oceanospirillaceae</taxon>
        <taxon>Marinospirillum</taxon>
    </lineage>
</organism>
<reference evidence="2 3" key="1">
    <citation type="submission" date="2016-11" db="EMBL/GenBank/DDBJ databases">
        <authorList>
            <person name="Jaros S."/>
            <person name="Januszkiewicz K."/>
            <person name="Wedrychowicz H."/>
        </authorList>
    </citation>
    <scope>NUCLEOTIDE SEQUENCE [LARGE SCALE GENOMIC DNA]</scope>
    <source>
        <strain evidence="2 3">DSM 21637</strain>
    </source>
</reference>
<keyword evidence="1" id="KW-0732">Signal</keyword>
<accession>A0A1K1YYP7</accession>
<sequence length="259" mass="27945">MNQYRVLAAGLLALSTASVQAVELNVTVGANVWSASPSGDIQGQSSDPELSVGDLGLSRESSNQYYLQLDHPVPLWPNLRISQTSLDFSGRKNRNVTFMGQTFTGEVASSVDLSHTDITAYYRFLDGVTSVMPLLDLRLELGATLRRFDGAFSVSEVASAKSESVDLSALVPMGYLAGRIGLPYDLSVGASLNTISYSGNQLTDISADLRYEYDGLPLVKPGLVAGYRSFALKLDDLDDTYGDLRLKGPYFGAYVRAGF</sequence>
<feature type="chain" id="PRO_5013040914" evidence="1">
    <location>
        <begin position="22"/>
        <end position="259"/>
    </location>
</feature>
<dbReference type="EMBL" id="FPJW01000009">
    <property type="protein sequence ID" value="SFX66935.1"/>
    <property type="molecule type" value="Genomic_DNA"/>
</dbReference>
<dbReference type="NCBIfam" id="TIGR04219">
    <property type="entry name" value="OMP_w_GlyGly"/>
    <property type="match status" value="1"/>
</dbReference>